<dbReference type="AlphaFoldDB" id="A0A8S0Q4C4"/>
<dbReference type="Pfam" id="PF23559">
    <property type="entry name" value="WHD_DRP"/>
    <property type="match status" value="1"/>
</dbReference>
<name>A0A8S0Q4C4_OLEEU</name>
<evidence type="ECO:0000313" key="14">
    <source>
        <dbReference type="EMBL" id="CAA2961056.1"/>
    </source>
</evidence>
<evidence type="ECO:0000259" key="11">
    <source>
        <dbReference type="Pfam" id="PF00931"/>
    </source>
</evidence>
<dbReference type="PANTHER" id="PTHR23155">
    <property type="entry name" value="DISEASE RESISTANCE PROTEIN RP"/>
    <property type="match status" value="1"/>
</dbReference>
<dbReference type="InterPro" id="IPR036388">
    <property type="entry name" value="WH-like_DNA-bd_sf"/>
</dbReference>
<dbReference type="SUPFAM" id="SSF52058">
    <property type="entry name" value="L domain-like"/>
    <property type="match status" value="1"/>
</dbReference>
<dbReference type="Gramene" id="OE9A076769T1">
    <property type="protein sequence ID" value="OE9A076769C1"/>
    <property type="gene ID" value="OE9A076769"/>
</dbReference>
<comment type="caution">
    <text evidence="14">The sequence shown here is derived from an EMBL/GenBank/DDBJ whole genome shotgun (WGS) entry which is preliminary data.</text>
</comment>
<dbReference type="FunFam" id="3.40.50.300:FF:001091">
    <property type="entry name" value="Probable disease resistance protein At1g61300"/>
    <property type="match status" value="1"/>
</dbReference>
<dbReference type="OrthoDB" id="6161812at2759"/>
<proteinExistence type="inferred from homology"/>
<dbReference type="SUPFAM" id="SSF52540">
    <property type="entry name" value="P-loop containing nucleoside triphosphate hydrolases"/>
    <property type="match status" value="1"/>
</dbReference>
<feature type="domain" description="NB-ARC" evidence="11">
    <location>
        <begin position="154"/>
        <end position="323"/>
    </location>
</feature>
<dbReference type="Gene3D" id="1.10.8.430">
    <property type="entry name" value="Helical domain of apoptotic protease-activating factors"/>
    <property type="match status" value="1"/>
</dbReference>
<keyword evidence="6" id="KW-0381">Hypersensitive response</keyword>
<dbReference type="GO" id="GO:0009626">
    <property type="term" value="P:plant-type hypersensitive response"/>
    <property type="evidence" value="ECO:0007669"/>
    <property type="project" value="UniProtKB-KW"/>
</dbReference>
<dbReference type="InterPro" id="IPR032675">
    <property type="entry name" value="LRR_dom_sf"/>
</dbReference>
<keyword evidence="5" id="KW-0433">Leucine-rich repeat</keyword>
<keyword evidence="7" id="KW-0677">Repeat</keyword>
<dbReference type="EMBL" id="CACTIH010000487">
    <property type="protein sequence ID" value="CAA2961056.1"/>
    <property type="molecule type" value="Genomic_DNA"/>
</dbReference>
<dbReference type="GO" id="GO:0051607">
    <property type="term" value="P:defense response to virus"/>
    <property type="evidence" value="ECO:0007669"/>
    <property type="project" value="UniProtKB-ARBA"/>
</dbReference>
<dbReference type="Gene3D" id="1.20.5.4130">
    <property type="match status" value="1"/>
</dbReference>
<organism evidence="14 15">
    <name type="scientific">Olea europaea subsp. europaea</name>
    <dbReference type="NCBI Taxonomy" id="158383"/>
    <lineage>
        <taxon>Eukaryota</taxon>
        <taxon>Viridiplantae</taxon>
        <taxon>Streptophyta</taxon>
        <taxon>Embryophyta</taxon>
        <taxon>Tracheophyta</taxon>
        <taxon>Spermatophyta</taxon>
        <taxon>Magnoliopsida</taxon>
        <taxon>eudicotyledons</taxon>
        <taxon>Gunneridae</taxon>
        <taxon>Pentapetalae</taxon>
        <taxon>asterids</taxon>
        <taxon>lamiids</taxon>
        <taxon>Lamiales</taxon>
        <taxon>Oleaceae</taxon>
        <taxon>Oleeae</taxon>
        <taxon>Olea</taxon>
    </lineage>
</organism>
<dbReference type="Pfam" id="PF23598">
    <property type="entry name" value="LRR_14"/>
    <property type="match status" value="1"/>
</dbReference>
<dbReference type="GO" id="GO:0005737">
    <property type="term" value="C:cytoplasm"/>
    <property type="evidence" value="ECO:0007669"/>
    <property type="project" value="UniProtKB-SubCell"/>
</dbReference>
<comment type="function">
    <text evidence="1">Confers resistance to late blight (Phytophthora infestans) races carrying the avirulence gene Avr1. Resistance proteins guard the plant against pathogens that contain an appropriate avirulence protein via an indirect interaction with this avirulence protein. That triggers a defense system including the hypersensitive response, which restricts the pathogen growth.</text>
</comment>
<dbReference type="InterPro" id="IPR002182">
    <property type="entry name" value="NB-ARC"/>
</dbReference>
<evidence type="ECO:0000256" key="6">
    <source>
        <dbReference type="ARBA" id="ARBA00022667"/>
    </source>
</evidence>
<comment type="subcellular location">
    <subcellularLocation>
        <location evidence="2">Cytoplasm</location>
    </subcellularLocation>
</comment>
<dbReference type="GO" id="GO:0005524">
    <property type="term" value="F:ATP binding"/>
    <property type="evidence" value="ECO:0007669"/>
    <property type="project" value="UniProtKB-KW"/>
</dbReference>
<dbReference type="InterPro" id="IPR058922">
    <property type="entry name" value="WHD_DRP"/>
</dbReference>
<dbReference type="FunFam" id="1.10.8.430:FF:000003">
    <property type="entry name" value="Probable disease resistance protein At5g66910"/>
    <property type="match status" value="1"/>
</dbReference>
<comment type="similarity">
    <text evidence="3">Belongs to the disease resistance NB-LRR family.</text>
</comment>
<accession>A0A8S0Q4C4</accession>
<evidence type="ECO:0000256" key="10">
    <source>
        <dbReference type="ARBA" id="ARBA00022840"/>
    </source>
</evidence>
<evidence type="ECO:0000256" key="9">
    <source>
        <dbReference type="ARBA" id="ARBA00022821"/>
    </source>
</evidence>
<dbReference type="FunFam" id="1.10.10.10:FF:000322">
    <property type="entry name" value="Probable disease resistance protein At1g63360"/>
    <property type="match status" value="1"/>
</dbReference>
<keyword evidence="8" id="KW-0547">Nucleotide-binding</keyword>
<keyword evidence="10" id="KW-0067">ATP-binding</keyword>
<evidence type="ECO:0000313" key="15">
    <source>
        <dbReference type="Proteomes" id="UP000594638"/>
    </source>
</evidence>
<dbReference type="Proteomes" id="UP000594638">
    <property type="component" value="Unassembled WGS sequence"/>
</dbReference>
<dbReference type="PANTHER" id="PTHR23155:SF1152">
    <property type="entry name" value="AAA+ ATPASE DOMAIN-CONTAINING PROTEIN"/>
    <property type="match status" value="1"/>
</dbReference>
<dbReference type="GO" id="GO:0043531">
    <property type="term" value="F:ADP binding"/>
    <property type="evidence" value="ECO:0007669"/>
    <property type="project" value="InterPro"/>
</dbReference>
<evidence type="ECO:0000256" key="2">
    <source>
        <dbReference type="ARBA" id="ARBA00004496"/>
    </source>
</evidence>
<sequence>MAYAALLSLIHVLQRTLKYDCSYLLPGEEQQIESLLGKVGYLQEFLDNFPRENIESIEGLERKISDATCQTEDIIEFCIAKRVFEESTTHSGDIFTTSFHEIAKLIEEVDFIKTRAEKIVHESGIQEDLERSTSLHVGSVRPVSWDQSNMVGLDDDLAKIKDRLVRDSSQLEIVSIVGMGGIGKTSLAHKVYIDKYIEYHFHIRAWLTVSQEYCVRGILLGLLDSMKIQIAMRSEKRIDQLGELLYKNLKDRRYLFVMDDVWDIKAWDSVKIYFPNDKTRSRILLTTRLKNVANYISSGSPLHHVRFLNNEESWNLFCQKVFGEGCCPLELEKIGKRIAENCRGLPLAIIVIGGLLSKATKTPHYWRSISKNLSSEISSNDEQCSKILSLSYKHLPYHLKGCFLFMGIFPEDFEIKVRELTKLWVAEGILKAACSKTLEDVGEEYILDLVQRSLILVQSKGSEGKIKTCRIHDLLRDLCVREAQKEKFFHVIEGSLYGIQGDTSMRRVSIHYKNNSLSSLHELQFHHATEWTLQGDDPMLVQSRSSTSHYSFNYRPVKVLHIEGFHFLLDEMELLNIRYIYCYNEYFELSIASIYKLRNLQTIISLKYCGDIELPPELWKMPQLRHVKLKGDVHLPDPLSSEIKREEKSIVVLENLQTLSRIYNFVWTEEILKRIPNLRKLAIRYDYKMVTGWERYYINNLVHLTKLESLKCCLTSTFPYFLLHITFPTSLKKLTLDGIKLYPNELLILGSMPNLEVLKLERSAFDCCEWEPNEGEFLKLKFLLLFDVKLKHWRADSIHFPRLECLVISDWRWKLLDEIPNGFGEISTLQSIKLYHCGDSIVRSAKKIEEEQFSWGNDAFELYIKKF</sequence>
<reference evidence="14 15" key="1">
    <citation type="submission" date="2019-12" db="EMBL/GenBank/DDBJ databases">
        <authorList>
            <person name="Alioto T."/>
            <person name="Alioto T."/>
            <person name="Gomez Garrido J."/>
        </authorList>
    </citation>
    <scope>NUCLEOTIDE SEQUENCE [LARGE SCALE GENOMIC DNA]</scope>
</reference>
<feature type="domain" description="Disease resistance R13L4/SHOC-2-like LRR" evidence="13">
    <location>
        <begin position="553"/>
        <end position="849"/>
    </location>
</feature>
<evidence type="ECO:0000259" key="12">
    <source>
        <dbReference type="Pfam" id="PF23559"/>
    </source>
</evidence>
<evidence type="ECO:0000256" key="4">
    <source>
        <dbReference type="ARBA" id="ARBA00022490"/>
    </source>
</evidence>
<evidence type="ECO:0000259" key="13">
    <source>
        <dbReference type="Pfam" id="PF23598"/>
    </source>
</evidence>
<evidence type="ECO:0000256" key="3">
    <source>
        <dbReference type="ARBA" id="ARBA00008894"/>
    </source>
</evidence>
<keyword evidence="4" id="KW-0963">Cytoplasm</keyword>
<gene>
    <name evidence="14" type="ORF">OLEA9_A076769</name>
</gene>
<dbReference type="InterPro" id="IPR044974">
    <property type="entry name" value="Disease_R_plants"/>
</dbReference>
<keyword evidence="15" id="KW-1185">Reference proteome</keyword>
<dbReference type="Pfam" id="PF00931">
    <property type="entry name" value="NB-ARC"/>
    <property type="match status" value="1"/>
</dbReference>
<evidence type="ECO:0000256" key="7">
    <source>
        <dbReference type="ARBA" id="ARBA00022737"/>
    </source>
</evidence>
<keyword evidence="9" id="KW-0611">Plant defense</keyword>
<dbReference type="InterPro" id="IPR027417">
    <property type="entry name" value="P-loop_NTPase"/>
</dbReference>
<evidence type="ECO:0000256" key="5">
    <source>
        <dbReference type="ARBA" id="ARBA00022614"/>
    </source>
</evidence>
<dbReference type="Gene3D" id="3.80.10.10">
    <property type="entry name" value="Ribonuclease Inhibitor"/>
    <property type="match status" value="1"/>
</dbReference>
<dbReference type="Gene3D" id="1.10.10.10">
    <property type="entry name" value="Winged helix-like DNA-binding domain superfamily/Winged helix DNA-binding domain"/>
    <property type="match status" value="1"/>
</dbReference>
<dbReference type="InterPro" id="IPR042197">
    <property type="entry name" value="Apaf_helical"/>
</dbReference>
<protein>
    <submittedName>
        <fullName evidence="14">Late blight resistance homolog R1A-10</fullName>
    </submittedName>
</protein>
<feature type="domain" description="Disease resistance protein winged helix" evidence="12">
    <location>
        <begin position="408"/>
        <end position="479"/>
    </location>
</feature>
<evidence type="ECO:0000256" key="1">
    <source>
        <dbReference type="ARBA" id="ARBA00002074"/>
    </source>
</evidence>
<dbReference type="PRINTS" id="PR00364">
    <property type="entry name" value="DISEASERSIST"/>
</dbReference>
<dbReference type="InterPro" id="IPR055414">
    <property type="entry name" value="LRR_R13L4/SHOC2-like"/>
</dbReference>
<dbReference type="Gene3D" id="3.40.50.300">
    <property type="entry name" value="P-loop containing nucleotide triphosphate hydrolases"/>
    <property type="match status" value="1"/>
</dbReference>
<evidence type="ECO:0000256" key="8">
    <source>
        <dbReference type="ARBA" id="ARBA00022741"/>
    </source>
</evidence>